<comment type="similarity">
    <text evidence="2">Belongs to the ATP12 family.</text>
</comment>
<dbReference type="InterPro" id="IPR011419">
    <property type="entry name" value="ATP12_ATP_synth-F1-assembly"/>
</dbReference>
<dbReference type="STRING" id="1448321.A0A317VS38"/>
<evidence type="ECO:0000313" key="7">
    <source>
        <dbReference type="Proteomes" id="UP000247233"/>
    </source>
</evidence>
<dbReference type="GO" id="GO:0005739">
    <property type="term" value="C:mitochondrion"/>
    <property type="evidence" value="ECO:0007669"/>
    <property type="project" value="UniProtKB-SubCell"/>
</dbReference>
<dbReference type="Gene3D" id="1.10.3580.10">
    <property type="entry name" value="ATP12 ATPase"/>
    <property type="match status" value="1"/>
</dbReference>
<comment type="subcellular location">
    <subcellularLocation>
        <location evidence="1">Mitochondrion</location>
    </subcellularLocation>
</comment>
<evidence type="ECO:0000256" key="1">
    <source>
        <dbReference type="ARBA" id="ARBA00004173"/>
    </source>
</evidence>
<dbReference type="PANTHER" id="PTHR21013:SF10">
    <property type="entry name" value="ATP SYNTHASE MITOCHONDRIAL F1 COMPLEX ASSEMBLY FACTOR 2"/>
    <property type="match status" value="1"/>
</dbReference>
<dbReference type="RefSeq" id="XP_025397904.1">
    <property type="nucleotide sequence ID" value="XM_025548683.1"/>
</dbReference>
<dbReference type="InterPro" id="IPR023335">
    <property type="entry name" value="ATP12_ortho_dom_sf"/>
</dbReference>
<reference evidence="6 7" key="1">
    <citation type="submission" date="2016-12" db="EMBL/GenBank/DDBJ databases">
        <title>The genomes of Aspergillus section Nigri reveals drivers in fungal speciation.</title>
        <authorList>
            <consortium name="DOE Joint Genome Institute"/>
            <person name="Vesth T.C."/>
            <person name="Nybo J."/>
            <person name="Theobald S."/>
            <person name="Brandl J."/>
            <person name="Frisvad J.C."/>
            <person name="Nielsen K.F."/>
            <person name="Lyhne E.K."/>
            <person name="Kogle M.E."/>
            <person name="Kuo A."/>
            <person name="Riley R."/>
            <person name="Clum A."/>
            <person name="Nolan M."/>
            <person name="Lipzen A."/>
            <person name="Salamov A."/>
            <person name="Henrissat B."/>
            <person name="Wiebenga A."/>
            <person name="De Vries R.P."/>
            <person name="Grigoriev I.V."/>
            <person name="Mortensen U.H."/>
            <person name="Andersen M.R."/>
            <person name="Baker S.E."/>
        </authorList>
    </citation>
    <scope>NUCLEOTIDE SEQUENCE [LARGE SCALE GENOMIC DNA]</scope>
    <source>
        <strain evidence="6 7">CBS 117.55</strain>
    </source>
</reference>
<protein>
    <submittedName>
        <fullName evidence="6">ATP12-domain-containing protein</fullName>
    </submittedName>
</protein>
<evidence type="ECO:0000256" key="3">
    <source>
        <dbReference type="ARBA" id="ARBA00022946"/>
    </source>
</evidence>
<dbReference type="OrthoDB" id="5322896at2759"/>
<accession>A0A317VS38</accession>
<evidence type="ECO:0000256" key="4">
    <source>
        <dbReference type="ARBA" id="ARBA00023128"/>
    </source>
</evidence>
<dbReference type="EMBL" id="MSFL01000019">
    <property type="protein sequence ID" value="PWY77143.1"/>
    <property type="molecule type" value="Genomic_DNA"/>
</dbReference>
<gene>
    <name evidence="6" type="ORF">BO70DRAFT_74554</name>
</gene>
<organism evidence="6 7">
    <name type="scientific">Aspergillus heteromorphus CBS 117.55</name>
    <dbReference type="NCBI Taxonomy" id="1448321"/>
    <lineage>
        <taxon>Eukaryota</taxon>
        <taxon>Fungi</taxon>
        <taxon>Dikarya</taxon>
        <taxon>Ascomycota</taxon>
        <taxon>Pezizomycotina</taxon>
        <taxon>Eurotiomycetes</taxon>
        <taxon>Eurotiomycetidae</taxon>
        <taxon>Eurotiales</taxon>
        <taxon>Aspergillaceae</taxon>
        <taxon>Aspergillus</taxon>
        <taxon>Aspergillus subgen. Circumdati</taxon>
    </lineage>
</organism>
<evidence type="ECO:0000256" key="5">
    <source>
        <dbReference type="ARBA" id="ARBA00023186"/>
    </source>
</evidence>
<name>A0A317VS38_9EURO</name>
<keyword evidence="3" id="KW-0809">Transit peptide</keyword>
<keyword evidence="5" id="KW-0143">Chaperone</keyword>
<dbReference type="GO" id="GO:0033615">
    <property type="term" value="P:mitochondrial proton-transporting ATP synthase complex assembly"/>
    <property type="evidence" value="ECO:0007669"/>
    <property type="project" value="TreeGrafter"/>
</dbReference>
<dbReference type="AlphaFoldDB" id="A0A317VS38"/>
<dbReference type="SUPFAM" id="SSF160909">
    <property type="entry name" value="ATP12-like"/>
    <property type="match status" value="1"/>
</dbReference>
<dbReference type="Gene3D" id="3.30.2180.10">
    <property type="entry name" value="ATP12-like"/>
    <property type="match status" value="1"/>
</dbReference>
<dbReference type="PANTHER" id="PTHR21013">
    <property type="entry name" value="ATP SYNTHASE MITOCHONDRIAL F1 COMPLEX ASSEMBLY FACTOR 2/ATP12 PROTEIN, MITOCHONDRIAL PRECURSOR"/>
    <property type="match status" value="1"/>
</dbReference>
<dbReference type="InterPro" id="IPR042272">
    <property type="entry name" value="ATP12_ATP_synth-F1-assembly_N"/>
</dbReference>
<proteinExistence type="inferred from homology"/>
<keyword evidence="7" id="KW-1185">Reference proteome</keyword>
<evidence type="ECO:0000313" key="6">
    <source>
        <dbReference type="EMBL" id="PWY77143.1"/>
    </source>
</evidence>
<dbReference type="Proteomes" id="UP000247233">
    <property type="component" value="Unassembled WGS sequence"/>
</dbReference>
<dbReference type="Pfam" id="PF07542">
    <property type="entry name" value="ATP12"/>
    <property type="match status" value="1"/>
</dbReference>
<comment type="caution">
    <text evidence="6">The sequence shown here is derived from an EMBL/GenBank/DDBJ whole genome shotgun (WGS) entry which is preliminary data.</text>
</comment>
<dbReference type="VEuPathDB" id="FungiDB:BO70DRAFT_74554"/>
<sequence>MPLFHRAFAATSRQAIVNRSWHKGTILCSFTTSAWKLAIANPITAHSPPPKAPLPVPDQGARTELRQEDGKSYQKVGTSPRFGQTSTIMKKRFWKNVDVRKEKGDYQVLLDTRPIRTPSKDALSIPSTKIYLAHAIALEWDVMTNAQQALKNHLIPLTSLAARAADIAREDAQGETTTRAQIVKTAMRYLDTDTLLCWVPEQNACSAGEVDKDINRPESLREAQMRTAKDTIAFLGTKLWPGVDIQPIMETDSILPSSQPQITKDIIEQWISSLQAHDLAGLERGFLAAKSLLIAARLVVEWSENFRHMQRPGRERFGIEEAAEASSLEVKWQTDMWGEVEDTHDVDKEDLKRQLGSVVVVVSGESR</sequence>
<dbReference type="GeneID" id="37070920"/>
<evidence type="ECO:0000256" key="2">
    <source>
        <dbReference type="ARBA" id="ARBA00008231"/>
    </source>
</evidence>
<keyword evidence="4" id="KW-0496">Mitochondrion</keyword>